<comment type="caution">
    <text evidence="3">The sequence shown here is derived from an EMBL/GenBank/DDBJ whole genome shotgun (WGS) entry which is preliminary data.</text>
</comment>
<feature type="region of interest" description="Disordered" evidence="1">
    <location>
        <begin position="413"/>
        <end position="500"/>
    </location>
</feature>
<protein>
    <recommendedName>
        <fullName evidence="2">OTU domain-containing protein</fullName>
    </recommendedName>
</protein>
<dbReference type="SUPFAM" id="SSF54001">
    <property type="entry name" value="Cysteine proteinases"/>
    <property type="match status" value="1"/>
</dbReference>
<proteinExistence type="predicted"/>
<dbReference type="PANTHER" id="PTHR12419:SF7">
    <property type="entry name" value="OTU DOMAIN-CONTAINING PROTEIN 3"/>
    <property type="match status" value="1"/>
</dbReference>
<dbReference type="STRING" id="1447875.A0A2B7WZ22"/>
<dbReference type="GO" id="GO:0004843">
    <property type="term" value="F:cysteine-type deubiquitinase activity"/>
    <property type="evidence" value="ECO:0007669"/>
    <property type="project" value="TreeGrafter"/>
</dbReference>
<reference evidence="3 4" key="1">
    <citation type="submission" date="2017-10" db="EMBL/GenBank/DDBJ databases">
        <title>Comparative genomics in systemic dimorphic fungi from Ajellomycetaceae.</title>
        <authorList>
            <person name="Munoz J.F."/>
            <person name="Mcewen J.G."/>
            <person name="Clay O.K."/>
            <person name="Cuomo C.A."/>
        </authorList>
    </citation>
    <scope>NUCLEOTIDE SEQUENCE [LARGE SCALE GENOMIC DNA]</scope>
    <source>
        <strain evidence="3 4">UAMH5409</strain>
    </source>
</reference>
<evidence type="ECO:0000256" key="1">
    <source>
        <dbReference type="SAM" id="MobiDB-lite"/>
    </source>
</evidence>
<dbReference type="OrthoDB" id="409956at2759"/>
<accession>A0A2B7WZ22</accession>
<dbReference type="InterPro" id="IPR038765">
    <property type="entry name" value="Papain-like_cys_pep_sf"/>
</dbReference>
<dbReference type="CDD" id="cd22756">
    <property type="entry name" value="OTU_OTUD3-like"/>
    <property type="match status" value="1"/>
</dbReference>
<dbReference type="EMBL" id="PDNB01000166">
    <property type="protein sequence ID" value="PGH01859.1"/>
    <property type="molecule type" value="Genomic_DNA"/>
</dbReference>
<dbReference type="PANTHER" id="PTHR12419">
    <property type="entry name" value="OTU DOMAIN CONTAINING PROTEIN"/>
    <property type="match status" value="1"/>
</dbReference>
<dbReference type="PROSITE" id="PS50802">
    <property type="entry name" value="OTU"/>
    <property type="match status" value="1"/>
</dbReference>
<name>A0A2B7WZ22_9EURO</name>
<evidence type="ECO:0000259" key="2">
    <source>
        <dbReference type="PROSITE" id="PS50802"/>
    </source>
</evidence>
<keyword evidence="4" id="KW-1185">Reference proteome</keyword>
<dbReference type="Proteomes" id="UP000223968">
    <property type="component" value="Unassembled WGS sequence"/>
</dbReference>
<feature type="region of interest" description="Disordered" evidence="1">
    <location>
        <begin position="109"/>
        <end position="135"/>
    </location>
</feature>
<feature type="compositionally biased region" description="Basic and acidic residues" evidence="1">
    <location>
        <begin position="448"/>
        <end position="459"/>
    </location>
</feature>
<organism evidence="3 4">
    <name type="scientific">Helicocarpus griseus UAMH5409</name>
    <dbReference type="NCBI Taxonomy" id="1447875"/>
    <lineage>
        <taxon>Eukaryota</taxon>
        <taxon>Fungi</taxon>
        <taxon>Dikarya</taxon>
        <taxon>Ascomycota</taxon>
        <taxon>Pezizomycotina</taxon>
        <taxon>Eurotiomycetes</taxon>
        <taxon>Eurotiomycetidae</taxon>
        <taxon>Onygenales</taxon>
        <taxon>Ajellomycetaceae</taxon>
        <taxon>Helicocarpus</taxon>
    </lineage>
</organism>
<dbReference type="GO" id="GO:0016579">
    <property type="term" value="P:protein deubiquitination"/>
    <property type="evidence" value="ECO:0007669"/>
    <property type="project" value="TreeGrafter"/>
</dbReference>
<feature type="compositionally biased region" description="Acidic residues" evidence="1">
    <location>
        <begin position="479"/>
        <end position="500"/>
    </location>
</feature>
<evidence type="ECO:0000313" key="4">
    <source>
        <dbReference type="Proteomes" id="UP000223968"/>
    </source>
</evidence>
<dbReference type="Gene3D" id="3.90.70.80">
    <property type="match status" value="1"/>
</dbReference>
<feature type="domain" description="OTU" evidence="2">
    <location>
        <begin position="54"/>
        <end position="215"/>
    </location>
</feature>
<gene>
    <name evidence="3" type="ORF">AJ79_07796</name>
</gene>
<dbReference type="AlphaFoldDB" id="A0A2B7WZ22"/>
<dbReference type="InterPro" id="IPR003323">
    <property type="entry name" value="OTU_dom"/>
</dbReference>
<feature type="compositionally biased region" description="Basic and acidic residues" evidence="1">
    <location>
        <begin position="122"/>
        <end position="134"/>
    </location>
</feature>
<feature type="compositionally biased region" description="Low complexity" evidence="1">
    <location>
        <begin position="332"/>
        <end position="354"/>
    </location>
</feature>
<feature type="compositionally biased region" description="Polar residues" evidence="1">
    <location>
        <begin position="460"/>
        <end position="471"/>
    </location>
</feature>
<feature type="compositionally biased region" description="Polar residues" evidence="1">
    <location>
        <begin position="413"/>
        <end position="438"/>
    </location>
</feature>
<dbReference type="Pfam" id="PF02338">
    <property type="entry name" value="OTU"/>
    <property type="match status" value="1"/>
</dbReference>
<evidence type="ECO:0000313" key="3">
    <source>
        <dbReference type="EMBL" id="PGH01859.1"/>
    </source>
</evidence>
<dbReference type="InterPro" id="IPR050704">
    <property type="entry name" value="Peptidase_C85-like"/>
</dbReference>
<sequence length="500" mass="55544">MANLPPSGTRIVPIMANVKPSPRPASNGAGPVRKRTMKKEHPELKMDCLEESGLYAMPVAGDGNCLYYSLSDQLYGHVHRHREIRKRVVNAMRANMDYFLAFYSHKGEERRNSPRTAKKPSQGHEKDVSADDTQKGQIKAFKRALVEVAKDRTWGDNQQVQAFVLAYGVDVLLYTETGIRKIDIDAITNANLDPDRKVVHIAFHSFRHYNSVRSLDGPHSGLPNLPGGPREDTDAATKEVDLKEENDIMPKLQNIDSNPADMRWMITIRGQRVPVNDEESIRAIIGEYSPNITAALKTLVENSDRPLPSSALPETFHAICNGSRPKLPSTISPSSGVNVGSSSRSSSRHSTASKRSAEDSDVDDEDCILPAIRRSRGRCRKRRMLEDVTVDILGNRDEVFSIEVNNTHRAETTNVTLEASEARSSTRTLSNERSTSSQNVSNDVVESVEVRDNSSRSDRTVSPSATSASQFSDDANSKEDDDDYNDDDADFDDDESEDRD</sequence>
<feature type="region of interest" description="Disordered" evidence="1">
    <location>
        <begin position="323"/>
        <end position="363"/>
    </location>
</feature>